<dbReference type="Proteomes" id="UP001056386">
    <property type="component" value="Chromosome 2"/>
</dbReference>
<evidence type="ECO:0000313" key="2">
    <source>
        <dbReference type="Proteomes" id="UP001056386"/>
    </source>
</evidence>
<proteinExistence type="predicted"/>
<dbReference type="InterPro" id="IPR021259">
    <property type="entry name" value="DUF2817"/>
</dbReference>
<sequence>MTAPHELFSRDFEQARARFREAAAQRGARLVQRHNPVRGPDGMTLSTDVAWLGPATAPRVLTVVSGTHGVEGFAGSAIQCAWLRLPEAAALPDDTAVMLVHALNPFGFAWHRRTTEHNVDLNRSFVDRSAPLPENPGYDALHDALLTGEGDPVARARADAVLRDYAGRHGIAAFRQALARGQFRHPDGLFYGGAEPAWSAQLIGELVHEYLGHASDVALVDLHTGLGSYGDVQAVSFDPPGSAALTRASAWFGATLGAPRAGAAVSVDVDGTLCDAWRRWLFGRSLTSIALEIGTHPVPDLITALRAEAVAWRDEPFGQSPEALRARAALRAFFDVPRDDWRTAALEGGLGALRAALAGVAGRGVAAGAI</sequence>
<dbReference type="CDD" id="cd06233">
    <property type="entry name" value="M14-like"/>
    <property type="match status" value="1"/>
</dbReference>
<gene>
    <name evidence="1" type="ORF">NFI99_09795</name>
</gene>
<protein>
    <submittedName>
        <fullName evidence="1">M14 family metallopeptidase</fullName>
    </submittedName>
</protein>
<dbReference type="RefSeq" id="WP_017432911.1">
    <property type="nucleotide sequence ID" value="NZ_CP021075.1"/>
</dbReference>
<dbReference type="GeneID" id="45694090"/>
<accession>A0ABY5B7A2</accession>
<dbReference type="Gene3D" id="3.40.630.10">
    <property type="entry name" value="Zn peptidases"/>
    <property type="match status" value="1"/>
</dbReference>
<organism evidence="1 2">
    <name type="scientific">Burkholderia glumae</name>
    <name type="common">Pseudomonas glumae</name>
    <dbReference type="NCBI Taxonomy" id="337"/>
    <lineage>
        <taxon>Bacteria</taxon>
        <taxon>Pseudomonadati</taxon>
        <taxon>Pseudomonadota</taxon>
        <taxon>Betaproteobacteria</taxon>
        <taxon>Burkholderiales</taxon>
        <taxon>Burkholderiaceae</taxon>
        <taxon>Burkholderia</taxon>
    </lineage>
</organism>
<keyword evidence="2" id="KW-1185">Reference proteome</keyword>
<dbReference type="Pfam" id="PF10994">
    <property type="entry name" value="DUF2817"/>
    <property type="match status" value="1"/>
</dbReference>
<dbReference type="EMBL" id="CP099583">
    <property type="protein sequence ID" value="USS42484.1"/>
    <property type="molecule type" value="Genomic_DNA"/>
</dbReference>
<name>A0ABY5B7A2_BURGL</name>
<reference evidence="1" key="1">
    <citation type="submission" date="2022-06" db="EMBL/GenBank/DDBJ databases">
        <title>Draft genome sequence of Burkholderia glumae strain GR20004 isolated from rice panicle showing bacterial panicle blight.</title>
        <authorList>
            <person name="Choi S.Y."/>
            <person name="Lee Y.H."/>
        </authorList>
    </citation>
    <scope>NUCLEOTIDE SEQUENCE</scope>
    <source>
        <strain evidence="1">GR20004</strain>
    </source>
</reference>
<dbReference type="SUPFAM" id="SSF53187">
    <property type="entry name" value="Zn-dependent exopeptidases"/>
    <property type="match status" value="1"/>
</dbReference>
<evidence type="ECO:0000313" key="1">
    <source>
        <dbReference type="EMBL" id="USS42484.1"/>
    </source>
</evidence>